<dbReference type="InterPro" id="IPR057940">
    <property type="entry name" value="Tri-helical_dom"/>
</dbReference>
<accession>A0A162KE18</accession>
<feature type="domain" description="DUF7767" evidence="3">
    <location>
        <begin position="548"/>
        <end position="639"/>
    </location>
</feature>
<evidence type="ECO:0008006" key="6">
    <source>
        <dbReference type="Google" id="ProtNLM"/>
    </source>
</evidence>
<reference evidence="4 5" key="1">
    <citation type="journal article" date="2016" name="Genome Biol. Evol.">
        <title>Divergent and convergent evolution of fungal pathogenicity.</title>
        <authorList>
            <person name="Shang Y."/>
            <person name="Xiao G."/>
            <person name="Zheng P."/>
            <person name="Cen K."/>
            <person name="Zhan S."/>
            <person name="Wang C."/>
        </authorList>
    </citation>
    <scope>NUCLEOTIDE SEQUENCE [LARGE SCALE GENOMIC DNA]</scope>
    <source>
        <strain evidence="4 5">RCEF 1005</strain>
    </source>
</reference>
<feature type="region of interest" description="Disordered" evidence="1">
    <location>
        <begin position="375"/>
        <end position="415"/>
    </location>
</feature>
<dbReference type="PANTHER" id="PTHR38788:SF5">
    <property type="entry name" value="CLR5 DOMAIN-CONTAINING PROTEIN"/>
    <property type="match status" value="1"/>
</dbReference>
<evidence type="ECO:0000259" key="3">
    <source>
        <dbReference type="Pfam" id="PF24962"/>
    </source>
</evidence>
<dbReference type="EMBL" id="AZHF01000001">
    <property type="protein sequence ID" value="OAA81222.1"/>
    <property type="molecule type" value="Genomic_DNA"/>
</dbReference>
<comment type="caution">
    <text evidence="4">The sequence shown here is derived from an EMBL/GenBank/DDBJ whole genome shotgun (WGS) entry which is preliminary data.</text>
</comment>
<feature type="compositionally biased region" description="Acidic residues" evidence="1">
    <location>
        <begin position="102"/>
        <end position="117"/>
    </location>
</feature>
<feature type="compositionally biased region" description="Polar residues" evidence="1">
    <location>
        <begin position="171"/>
        <end position="181"/>
    </location>
</feature>
<feature type="compositionally biased region" description="Polar residues" evidence="1">
    <location>
        <begin position="133"/>
        <end position="150"/>
    </location>
</feature>
<name>A0A162KE18_CORDF</name>
<evidence type="ECO:0000313" key="5">
    <source>
        <dbReference type="Proteomes" id="UP000076881"/>
    </source>
</evidence>
<dbReference type="AlphaFoldDB" id="A0A162KE18"/>
<dbReference type="STRING" id="1081108.A0A162KE18"/>
<dbReference type="Pfam" id="PF24962">
    <property type="entry name" value="DUF7767"/>
    <property type="match status" value="1"/>
</dbReference>
<protein>
    <recommendedName>
        <fullName evidence="6">Clr5 domain-containing protein</fullName>
    </recommendedName>
</protein>
<proteinExistence type="predicted"/>
<feature type="domain" description="Tri-helical" evidence="2">
    <location>
        <begin position="190"/>
        <end position="283"/>
    </location>
</feature>
<feature type="region of interest" description="Disordered" evidence="1">
    <location>
        <begin position="94"/>
        <end position="183"/>
    </location>
</feature>
<feature type="compositionally biased region" description="Polar residues" evidence="1">
    <location>
        <begin position="398"/>
        <end position="413"/>
    </location>
</feature>
<sequence>MLCPPFHSEEAPFFCSKRAFQTQFRRWNFPAKQRPAHKNDRLVARIKELWEKNLAQREMLRVLNEEDGYDIKPRELMRVRTKNRWLLRVPNATADARPDLPDDRDDDDDDGTDDDNDASGGSVTLHHSDAVANGSSDMIMQDSDSGNGTLAATPAGSRSRRRGRKAGPDMQATTAGGNNRFPSEMTIDEARDILSLETATYRTLRTNFQQICQEDSLLRKTEAGPERWAAAKQRLVGSSPALQRMLWTSNTMAAGVGGGTHSFDQRVLALDVICTDVTKRLRTLETRMTLGEAKSVLGVNPTESRDMRAALHAVLSEARFVSKSDATPEQWEELKQRWGQRSPLVRAILLDGSGTEGVKVKLRALETVASDVMKRLRDQRRSRQTLAGGSGSNHRQEMQQLSATAQSSPNTTHEPMELAESLAGSNFDDMSEVSQMAFGSPGSDAMHMPLTLSQASSLTGDSSQQAGRGVLNTMSAAMQLGASGMGSTLLLAPGGQAAAAAFMDHHQQPYYNPGAAATSSATVASTSSHMYQQPSTPDPSRVGAGPGPACAIYLRLHPSSSFLTNTSLWVATLCSHSVQELREAAVARFPGAACVRVEGVIKDGKGGELPLQIEQEQELAAYLAHMQGASPTFNVQLVWKGT</sequence>
<dbReference type="OrthoDB" id="4115389at2759"/>
<feature type="domain" description="Tri-helical" evidence="2">
    <location>
        <begin position="293"/>
        <end position="379"/>
    </location>
</feature>
<evidence type="ECO:0000256" key="1">
    <source>
        <dbReference type="SAM" id="MobiDB-lite"/>
    </source>
</evidence>
<organism evidence="4 5">
    <name type="scientific">Akanthomyces lecanii RCEF 1005</name>
    <dbReference type="NCBI Taxonomy" id="1081108"/>
    <lineage>
        <taxon>Eukaryota</taxon>
        <taxon>Fungi</taxon>
        <taxon>Dikarya</taxon>
        <taxon>Ascomycota</taxon>
        <taxon>Pezizomycotina</taxon>
        <taxon>Sordariomycetes</taxon>
        <taxon>Hypocreomycetidae</taxon>
        <taxon>Hypocreales</taxon>
        <taxon>Cordycipitaceae</taxon>
        <taxon>Akanthomyces</taxon>
        <taxon>Cordyceps confragosa</taxon>
    </lineage>
</organism>
<dbReference type="InterPro" id="IPR056669">
    <property type="entry name" value="DUF7767"/>
</dbReference>
<dbReference type="Pfam" id="PF24465">
    <property type="entry name" value="Tri-helical"/>
    <property type="match status" value="2"/>
</dbReference>
<dbReference type="Proteomes" id="UP000076881">
    <property type="component" value="Unassembled WGS sequence"/>
</dbReference>
<dbReference type="PANTHER" id="PTHR38788">
    <property type="entry name" value="CLR5 DOMAIN-CONTAINING PROTEIN"/>
    <property type="match status" value="1"/>
</dbReference>
<evidence type="ECO:0000313" key="4">
    <source>
        <dbReference type="EMBL" id="OAA81222.1"/>
    </source>
</evidence>
<evidence type="ECO:0000259" key="2">
    <source>
        <dbReference type="Pfam" id="PF24465"/>
    </source>
</evidence>
<keyword evidence="5" id="KW-1185">Reference proteome</keyword>
<gene>
    <name evidence="4" type="ORF">LEL_00767</name>
</gene>